<proteinExistence type="predicted"/>
<dbReference type="GO" id="GO:0006398">
    <property type="term" value="P:mRNA 3'-end processing by stem-loop binding and cleavage"/>
    <property type="evidence" value="ECO:0007669"/>
    <property type="project" value="TreeGrafter"/>
</dbReference>
<sequence length="105" mass="11533">MEVSHSIRERTITENSLVILLQGLQGEVTTVDLRDESTARGRVVNVDAFMNVRLEEVNDWLIFGCCTGTAAAGSVSWPICLSQPGTCATSTSPTTWTSWRPYRPS</sequence>
<dbReference type="STRING" id="62062.ENSHHUP00000048645"/>
<evidence type="ECO:0000313" key="3">
    <source>
        <dbReference type="Proteomes" id="UP000314982"/>
    </source>
</evidence>
<dbReference type="GO" id="GO:0071209">
    <property type="term" value="F:U7 snRNA binding"/>
    <property type="evidence" value="ECO:0007669"/>
    <property type="project" value="TreeGrafter"/>
</dbReference>
<dbReference type="Ensembl" id="ENSHHUT00000050411.1">
    <property type="protein sequence ID" value="ENSHHUP00000048645.1"/>
    <property type="gene ID" value="ENSHHUG00000029474.1"/>
</dbReference>
<dbReference type="PANTHER" id="PTHR21196:SF1">
    <property type="entry name" value="U7 SNRNA-ASSOCIATED SM-LIKE PROTEIN LSM10"/>
    <property type="match status" value="1"/>
</dbReference>
<dbReference type="InterPro" id="IPR052840">
    <property type="entry name" value="U7_snRNA_Sm-like"/>
</dbReference>
<dbReference type="GO" id="GO:0071254">
    <property type="term" value="C:cytoplasmic U snRNP body"/>
    <property type="evidence" value="ECO:0007669"/>
    <property type="project" value="TreeGrafter"/>
</dbReference>
<dbReference type="GeneTree" id="ENSGT00940000181189"/>
<dbReference type="InterPro" id="IPR010920">
    <property type="entry name" value="LSM_dom_sf"/>
</dbReference>
<dbReference type="GO" id="GO:0016604">
    <property type="term" value="C:nuclear body"/>
    <property type="evidence" value="ECO:0007669"/>
    <property type="project" value="TreeGrafter"/>
</dbReference>
<accession>A0A4W5NH23</accession>
<evidence type="ECO:0000313" key="2">
    <source>
        <dbReference type="Ensembl" id="ENSHHUP00000048645.1"/>
    </source>
</evidence>
<organism evidence="2 3">
    <name type="scientific">Hucho hucho</name>
    <name type="common">huchen</name>
    <dbReference type="NCBI Taxonomy" id="62062"/>
    <lineage>
        <taxon>Eukaryota</taxon>
        <taxon>Metazoa</taxon>
        <taxon>Chordata</taxon>
        <taxon>Craniata</taxon>
        <taxon>Vertebrata</taxon>
        <taxon>Euteleostomi</taxon>
        <taxon>Actinopterygii</taxon>
        <taxon>Neopterygii</taxon>
        <taxon>Teleostei</taxon>
        <taxon>Protacanthopterygii</taxon>
        <taxon>Salmoniformes</taxon>
        <taxon>Salmonidae</taxon>
        <taxon>Salmoninae</taxon>
        <taxon>Hucho</taxon>
    </lineage>
</organism>
<feature type="domain" description="Sm" evidence="1">
    <location>
        <begin position="20"/>
        <end position="58"/>
    </location>
</feature>
<dbReference type="GO" id="GO:0071208">
    <property type="term" value="F:histone pre-mRNA DCP binding"/>
    <property type="evidence" value="ECO:0007669"/>
    <property type="project" value="TreeGrafter"/>
</dbReference>
<dbReference type="Proteomes" id="UP000314982">
    <property type="component" value="Unassembled WGS sequence"/>
</dbReference>
<dbReference type="InterPro" id="IPR001163">
    <property type="entry name" value="Sm_dom_euk/arc"/>
</dbReference>
<dbReference type="SUPFAM" id="SSF50182">
    <property type="entry name" value="Sm-like ribonucleoproteins"/>
    <property type="match status" value="1"/>
</dbReference>
<dbReference type="AlphaFoldDB" id="A0A4W5NH23"/>
<reference evidence="2" key="2">
    <citation type="submission" date="2025-08" db="UniProtKB">
        <authorList>
            <consortium name="Ensembl"/>
        </authorList>
    </citation>
    <scope>IDENTIFICATION</scope>
</reference>
<dbReference type="PANTHER" id="PTHR21196">
    <property type="entry name" value="U7 SNRNA-ASSOCIATED SM-LIKE PROTEIN LSM10"/>
    <property type="match status" value="1"/>
</dbReference>
<reference evidence="3" key="1">
    <citation type="submission" date="2018-06" db="EMBL/GenBank/DDBJ databases">
        <title>Genome assembly of Danube salmon.</title>
        <authorList>
            <person name="Macqueen D.J."/>
            <person name="Gundappa M.K."/>
        </authorList>
    </citation>
    <scope>NUCLEOTIDE SEQUENCE [LARGE SCALE GENOMIC DNA]</scope>
</reference>
<dbReference type="Gene3D" id="2.30.30.100">
    <property type="match status" value="1"/>
</dbReference>
<keyword evidence="3" id="KW-1185">Reference proteome</keyword>
<name>A0A4W5NH23_9TELE</name>
<reference evidence="2" key="3">
    <citation type="submission" date="2025-09" db="UniProtKB">
        <authorList>
            <consortium name="Ensembl"/>
        </authorList>
    </citation>
    <scope>IDENTIFICATION</scope>
</reference>
<evidence type="ECO:0000259" key="1">
    <source>
        <dbReference type="Pfam" id="PF01423"/>
    </source>
</evidence>
<protein>
    <recommendedName>
        <fullName evidence="1">Sm domain-containing protein</fullName>
    </recommendedName>
</protein>
<dbReference type="Pfam" id="PF01423">
    <property type="entry name" value="LSM"/>
    <property type="match status" value="1"/>
</dbReference>